<organism evidence="1 2">
    <name type="scientific">Parachitinimonas caeni</name>
    <dbReference type="NCBI Taxonomy" id="3031301"/>
    <lineage>
        <taxon>Bacteria</taxon>
        <taxon>Pseudomonadati</taxon>
        <taxon>Pseudomonadota</taxon>
        <taxon>Betaproteobacteria</taxon>
        <taxon>Neisseriales</taxon>
        <taxon>Chitinibacteraceae</taxon>
        <taxon>Parachitinimonas</taxon>
    </lineage>
</organism>
<keyword evidence="2" id="KW-1185">Reference proteome</keyword>
<dbReference type="Gene3D" id="3.30.1460.10">
    <property type="match status" value="1"/>
</dbReference>
<gene>
    <name evidence="1" type="ORF">PZA18_18745</name>
</gene>
<name>A0ABT7E1C1_9NEIS</name>
<reference evidence="1" key="1">
    <citation type="submission" date="2023-03" db="EMBL/GenBank/DDBJ databases">
        <title>Chitinimonas shenzhenensis gen. nov., sp. nov., a novel member of family Burkholderiaceae isolated from activated sludge collected in Shen Zhen, China.</title>
        <authorList>
            <person name="Wang X."/>
        </authorList>
    </citation>
    <scope>NUCLEOTIDE SEQUENCE</scope>
    <source>
        <strain evidence="1">DQS-5</strain>
    </source>
</reference>
<comment type="caution">
    <text evidence="1">The sequence shown here is derived from an EMBL/GenBank/DDBJ whole genome shotgun (WGS) entry which is preliminary data.</text>
</comment>
<dbReference type="CDD" id="cd16364">
    <property type="entry name" value="T3SC_I-like"/>
    <property type="match status" value="1"/>
</dbReference>
<protein>
    <submittedName>
        <fullName evidence="1">Type III secretion system chaperone</fullName>
    </submittedName>
</protein>
<evidence type="ECO:0000313" key="2">
    <source>
        <dbReference type="Proteomes" id="UP001172778"/>
    </source>
</evidence>
<dbReference type="EMBL" id="JARRAF010000030">
    <property type="protein sequence ID" value="MDK2126086.1"/>
    <property type="molecule type" value="Genomic_DNA"/>
</dbReference>
<dbReference type="Proteomes" id="UP001172778">
    <property type="component" value="Unassembled WGS sequence"/>
</dbReference>
<accession>A0ABT7E1C1</accession>
<dbReference type="Pfam" id="PF05932">
    <property type="entry name" value="CesT"/>
    <property type="match status" value="1"/>
</dbReference>
<proteinExistence type="predicted"/>
<sequence length="157" mass="16847">MTTFHDLLAGAAGELGINPETLQGVDAIQINFGDNRIVTIEKLDGREMVGISALLCFMPDSSKLSALSQLLLEAHTFGYLTNDVVFGLDRNAGKVLMFKNLPLSVINSETLLAELSVFKETYQTWKAAYDSGRLLDATSDGATVTAAPQDPASFAFA</sequence>
<dbReference type="InterPro" id="IPR010261">
    <property type="entry name" value="Tir_chaperone"/>
</dbReference>
<dbReference type="SUPFAM" id="SSF69635">
    <property type="entry name" value="Type III secretory system chaperone-like"/>
    <property type="match status" value="1"/>
</dbReference>
<dbReference type="RefSeq" id="WP_284102401.1">
    <property type="nucleotide sequence ID" value="NZ_JARRAF010000030.1"/>
</dbReference>
<evidence type="ECO:0000313" key="1">
    <source>
        <dbReference type="EMBL" id="MDK2126086.1"/>
    </source>
</evidence>